<dbReference type="KEGG" id="rco:RC0878"/>
<organism evidence="1 2">
    <name type="scientific">Rickettsia conorii (strain ATCC VR-613 / Malish 7)</name>
    <dbReference type="NCBI Taxonomy" id="272944"/>
    <lineage>
        <taxon>Bacteria</taxon>
        <taxon>Pseudomonadati</taxon>
        <taxon>Pseudomonadota</taxon>
        <taxon>Alphaproteobacteria</taxon>
        <taxon>Rickettsiales</taxon>
        <taxon>Rickettsiaceae</taxon>
        <taxon>Rickettsieae</taxon>
        <taxon>Rickettsia</taxon>
        <taxon>spotted fever group</taxon>
    </lineage>
</organism>
<name>Q92H93_RICCN</name>
<proteinExistence type="predicted"/>
<keyword evidence="1" id="KW-0012">Acyltransferase</keyword>
<dbReference type="EMBL" id="AE006914">
    <property type="protein sequence ID" value="AAL03416.1"/>
    <property type="molecule type" value="Genomic_DNA"/>
</dbReference>
<sequence>MKTYNTLRFLLYVIPAKAGIQQNLKKSKGYSYFLKFLYIFRKSKNSSRCLYCLDSRLRGNDIKRAINS</sequence>
<dbReference type="PIR" id="F97809">
    <property type="entry name" value="F97809"/>
</dbReference>
<reference evidence="1 2" key="1">
    <citation type="journal article" date="2001" name="Science">
        <title>Mechanisms of evolution in Rickettsia conorii and R. prowazekii.</title>
        <authorList>
            <person name="Ogata H."/>
            <person name="Audic S."/>
            <person name="Renesto-Audiffren P."/>
            <person name="Fournier P.-E."/>
            <person name="Barbe V."/>
            <person name="Samson D."/>
            <person name="Roux V."/>
            <person name="Cossart P."/>
            <person name="Weissenbach J."/>
            <person name="Claverie J.-M."/>
            <person name="Raoult D."/>
        </authorList>
    </citation>
    <scope>NUCLEOTIDE SEQUENCE [LARGE SCALE GENOMIC DNA]</scope>
    <source>
        <strain evidence="2">ATCC VR-613 / Malish 7</strain>
    </source>
</reference>
<dbReference type="HOGENOM" id="CLU_2791332_0_0_5"/>
<evidence type="ECO:0000313" key="1">
    <source>
        <dbReference type="EMBL" id="AAL03416.1"/>
    </source>
</evidence>
<gene>
    <name evidence="1" type="ordered locus">RC0878</name>
</gene>
<dbReference type="Proteomes" id="UP000000816">
    <property type="component" value="Chromosome"/>
</dbReference>
<dbReference type="AlphaFoldDB" id="Q92H93"/>
<keyword evidence="1" id="KW-0808">Transferase</keyword>
<evidence type="ECO:0000313" key="2">
    <source>
        <dbReference type="Proteomes" id="UP000000816"/>
    </source>
</evidence>
<dbReference type="GO" id="GO:0016746">
    <property type="term" value="F:acyltransferase activity"/>
    <property type="evidence" value="ECO:0007669"/>
    <property type="project" value="UniProtKB-KW"/>
</dbReference>
<protein>
    <submittedName>
        <fullName evidence="1">Uncharacterized protein</fullName>
    </submittedName>
</protein>
<accession>Q92H93</accession>